<sequence length="167" mass="18189">MTDLGYLEAWQMWFAGDPALKDATMHGLGMLWWGRFGKIAAFFGGMTVVLDIIGPARIRGYGARLRAIAHAPGEHVRRAFSAAGLIAGLFAAIPLLELTNGFISWFAMTLLLSVAVVVVAALFEGRLSDAVPNGVAWLLEHPRTLTWWRVISLVALLVGFHFDLLAS</sequence>
<keyword evidence="1" id="KW-0472">Membrane</keyword>
<dbReference type="GeneID" id="95389606"/>
<keyword evidence="1" id="KW-0812">Transmembrane</keyword>
<keyword evidence="1" id="KW-1133">Transmembrane helix</keyword>
<keyword evidence="3" id="KW-1185">Reference proteome</keyword>
<protein>
    <submittedName>
        <fullName evidence="2">Uncharacterized protein</fullName>
    </submittedName>
</protein>
<feature type="transmembrane region" description="Helical" evidence="1">
    <location>
        <begin position="102"/>
        <end position="123"/>
    </location>
</feature>
<dbReference type="EMBL" id="JACIBV010000001">
    <property type="protein sequence ID" value="MBB3727291.1"/>
    <property type="molecule type" value="Genomic_DNA"/>
</dbReference>
<comment type="caution">
    <text evidence="2">The sequence shown here is derived from an EMBL/GenBank/DDBJ whole genome shotgun (WGS) entry which is preliminary data.</text>
</comment>
<reference evidence="2 3" key="1">
    <citation type="submission" date="2020-08" db="EMBL/GenBank/DDBJ databases">
        <title>Sequencing the genomes of 1000 actinobacteria strains.</title>
        <authorList>
            <person name="Klenk H.-P."/>
        </authorList>
    </citation>
    <scope>NUCLEOTIDE SEQUENCE [LARGE SCALE GENOMIC DNA]</scope>
    <source>
        <strain evidence="2 3">DSM 44320</strain>
    </source>
</reference>
<dbReference type="RefSeq" id="WP_183647668.1">
    <property type="nucleotide sequence ID" value="NZ_JACIBV010000001.1"/>
</dbReference>
<feature type="transmembrane region" description="Helical" evidence="1">
    <location>
        <begin position="144"/>
        <end position="162"/>
    </location>
</feature>
<evidence type="ECO:0000313" key="3">
    <source>
        <dbReference type="Proteomes" id="UP000579945"/>
    </source>
</evidence>
<evidence type="ECO:0000313" key="2">
    <source>
        <dbReference type="EMBL" id="MBB3727291.1"/>
    </source>
</evidence>
<accession>A0A7W5UYY1</accession>
<evidence type="ECO:0000256" key="1">
    <source>
        <dbReference type="SAM" id="Phobius"/>
    </source>
</evidence>
<dbReference type="AlphaFoldDB" id="A0A7W5UYY1"/>
<proteinExistence type="predicted"/>
<gene>
    <name evidence="2" type="ORF">FHR33_003151</name>
</gene>
<feature type="transmembrane region" description="Helical" evidence="1">
    <location>
        <begin position="79"/>
        <end position="96"/>
    </location>
</feature>
<dbReference type="Proteomes" id="UP000579945">
    <property type="component" value="Unassembled WGS sequence"/>
</dbReference>
<feature type="transmembrane region" description="Helical" evidence="1">
    <location>
        <begin position="39"/>
        <end position="58"/>
    </location>
</feature>
<name>A0A7W5UYY1_9ACTN</name>
<organism evidence="2 3">
    <name type="scientific">Nonomuraea dietziae</name>
    <dbReference type="NCBI Taxonomy" id="65515"/>
    <lineage>
        <taxon>Bacteria</taxon>
        <taxon>Bacillati</taxon>
        <taxon>Actinomycetota</taxon>
        <taxon>Actinomycetes</taxon>
        <taxon>Streptosporangiales</taxon>
        <taxon>Streptosporangiaceae</taxon>
        <taxon>Nonomuraea</taxon>
    </lineage>
</organism>